<evidence type="ECO:0000259" key="7">
    <source>
        <dbReference type="Pfam" id="PF00460"/>
    </source>
</evidence>
<reference evidence="9" key="1">
    <citation type="journal article" date="2013" name="Genome Announc.">
        <title>First genome sequence of a syntrophic acetate-oxidizing bacterium, Tepidanaerobacter acetatoxydans strain Re1.</title>
        <authorList>
            <person name="Manzoor S."/>
            <person name="Bongcam-Rudloff E."/>
            <person name="Schnurer A."/>
            <person name="Muller B."/>
        </authorList>
    </citation>
    <scope>NUCLEOTIDE SEQUENCE [LARGE SCALE GENOMIC DNA]</scope>
    <source>
        <strain evidence="9">Re1</strain>
    </source>
</reference>
<keyword evidence="4 6" id="KW-0975">Bacterial flagellum</keyword>
<dbReference type="AlphaFoldDB" id="F4LTN2"/>
<dbReference type="GO" id="GO:0030694">
    <property type="term" value="C:bacterial-type flagellum basal body, rod"/>
    <property type="evidence" value="ECO:0007669"/>
    <property type="project" value="InterPro"/>
</dbReference>
<comment type="subcellular location">
    <subcellularLocation>
        <location evidence="1 6">Bacterial flagellum basal body</location>
    </subcellularLocation>
</comment>
<dbReference type="InterPro" id="IPR006300">
    <property type="entry name" value="FlgB"/>
</dbReference>
<evidence type="ECO:0000256" key="1">
    <source>
        <dbReference type="ARBA" id="ARBA00004117"/>
    </source>
</evidence>
<dbReference type="PATRIC" id="fig|1209989.3.peg.1477"/>
<sequence>MTDLFSNIDVMEKLLDVKLKRYELISNNLANVDTPGYKRMGMSFEEILMNSLNQRTIPLAATNDKHIDPRKKLEDIKPKIYRQEDYSFRNDENNVDIDKEMVEMIKNNFSYNIISDQIITNLKILQTAISEGGK</sequence>
<evidence type="ECO:0000256" key="2">
    <source>
        <dbReference type="ARBA" id="ARBA00009677"/>
    </source>
</evidence>
<dbReference type="Proteomes" id="UP000010802">
    <property type="component" value="Chromosome"/>
</dbReference>
<protein>
    <recommendedName>
        <fullName evidence="3 6">Flagellar basal body rod protein FlgB</fullName>
    </recommendedName>
</protein>
<keyword evidence="8" id="KW-0969">Cilium</keyword>
<comment type="similarity">
    <text evidence="2 6">Belongs to the flagella basal body rod proteins family.</text>
</comment>
<proteinExistence type="inferred from homology"/>
<dbReference type="PIRSF" id="PIRSF002889">
    <property type="entry name" value="Rod_FlgB"/>
    <property type="match status" value="1"/>
</dbReference>
<keyword evidence="9" id="KW-1185">Reference proteome</keyword>
<dbReference type="HOGENOM" id="CLU_125463_3_1_9"/>
<dbReference type="NCBIfam" id="TIGR01396">
    <property type="entry name" value="FlgB"/>
    <property type="match status" value="1"/>
</dbReference>
<keyword evidence="8" id="KW-0966">Cell projection</keyword>
<dbReference type="KEGG" id="tae:TepiRe1_1326"/>
<name>F4LTN2_TEPAE</name>
<dbReference type="KEGG" id="tep:TepRe1_1216"/>
<dbReference type="Pfam" id="PF00460">
    <property type="entry name" value="Flg_bb_rod"/>
    <property type="match status" value="1"/>
</dbReference>
<evidence type="ECO:0000256" key="5">
    <source>
        <dbReference type="ARBA" id="ARBA00024934"/>
    </source>
</evidence>
<organism evidence="8 9">
    <name type="scientific">Tepidanaerobacter acetatoxydans (strain DSM 21804 / JCM 16047 / Re1)</name>
    <dbReference type="NCBI Taxonomy" id="1209989"/>
    <lineage>
        <taxon>Bacteria</taxon>
        <taxon>Bacillati</taxon>
        <taxon>Bacillota</taxon>
        <taxon>Clostridia</taxon>
        <taxon>Thermosediminibacterales</taxon>
        <taxon>Tepidanaerobacteraceae</taxon>
        <taxon>Tepidanaerobacter</taxon>
    </lineage>
</organism>
<dbReference type="RefSeq" id="WP_013778285.1">
    <property type="nucleotide sequence ID" value="NC_015519.1"/>
</dbReference>
<evidence type="ECO:0000313" key="8">
    <source>
        <dbReference type="EMBL" id="CCP26056.1"/>
    </source>
</evidence>
<comment type="subunit">
    <text evidence="6">The basal body constitutes a major portion of the flagellar organelle and consists of a number of rings mounted on a central rod.</text>
</comment>
<evidence type="ECO:0000256" key="4">
    <source>
        <dbReference type="ARBA" id="ARBA00023143"/>
    </source>
</evidence>
<evidence type="ECO:0000256" key="3">
    <source>
        <dbReference type="ARBA" id="ARBA00014376"/>
    </source>
</evidence>
<dbReference type="OrthoDB" id="9792068at2"/>
<dbReference type="EMBL" id="HF563609">
    <property type="protein sequence ID" value="CCP26056.1"/>
    <property type="molecule type" value="Genomic_DNA"/>
</dbReference>
<dbReference type="STRING" id="1209989.TepRe1_1216"/>
<keyword evidence="8" id="KW-0282">Flagellum</keyword>
<dbReference type="GO" id="GO:0071978">
    <property type="term" value="P:bacterial-type flagellum-dependent swarming motility"/>
    <property type="evidence" value="ECO:0007669"/>
    <property type="project" value="TreeGrafter"/>
</dbReference>
<evidence type="ECO:0000256" key="6">
    <source>
        <dbReference type="PIRNR" id="PIRNR002889"/>
    </source>
</evidence>
<accession>L0RYP6</accession>
<dbReference type="PANTHER" id="PTHR30435:SF12">
    <property type="entry name" value="FLAGELLAR BASAL BODY ROD PROTEIN FLGB"/>
    <property type="match status" value="1"/>
</dbReference>
<gene>
    <name evidence="8" type="ordered locus">TEPIRE1_1326</name>
</gene>
<feature type="domain" description="Flagellar basal body rod protein N-terminal" evidence="7">
    <location>
        <begin position="22"/>
        <end position="38"/>
    </location>
</feature>
<accession>F4LTN2</accession>
<dbReference type="InterPro" id="IPR001444">
    <property type="entry name" value="Flag_bb_rod_N"/>
</dbReference>
<dbReference type="PANTHER" id="PTHR30435">
    <property type="entry name" value="FLAGELLAR PROTEIN"/>
    <property type="match status" value="1"/>
</dbReference>
<comment type="function">
    <text evidence="5 6">Structural component of flagellum, the bacterial motility apparatus. Part of the rod structure of flagellar basal body.</text>
</comment>
<evidence type="ECO:0000313" key="9">
    <source>
        <dbReference type="Proteomes" id="UP000010802"/>
    </source>
</evidence>
<dbReference type="eggNOG" id="COG1815">
    <property type="taxonomic scope" value="Bacteria"/>
</dbReference>